<sequence>MDGKGYARIRKNDTANGIRMIFAAVPRSNTREKTEEDPRMSSGSELFTDTAIHAKLEPPRSLHGVEDADVIWDTITRRFPNAAPLLCEMETVIERAEDLLQQLKTPCAHQENDTSSSFHTPDSRESNATISMVSDIESFAEETNCEKKHPCQGYHLNSPSRVDEIVQHFKTSTMNKCDNSQEESKNNADKAIGISSEERLMTAIAETNSLEGWTKVTDNALREWHDDMEDDNDSETRPNIDRNIENHPLMANDNHKCDKIDKKDSVAKSSAATANRRSPWTILEEYAKRCKVSIKYEYKLKPNLLDNVPAMSCAATEDLAKNKLAAKILWMIAECQMDGSKLSRELLDFSRAEMLDITAFNKDELKNALQKLYKSCLEKGESIPKYTIRKTKTNQGFMYTAQCVALGRVGIGQGVRGDSAKIAAAENLYQKYICEAAEQQSLHYLRKAR</sequence>
<dbReference type="Gene3D" id="3.30.160.20">
    <property type="match status" value="1"/>
</dbReference>
<dbReference type="SUPFAM" id="SSF54768">
    <property type="entry name" value="dsRNA-binding domain-like"/>
    <property type="match status" value="1"/>
</dbReference>
<dbReference type="AlphaFoldDB" id="A0A4S2KDM1"/>
<evidence type="ECO:0000256" key="1">
    <source>
        <dbReference type="SAM" id="MobiDB-lite"/>
    </source>
</evidence>
<evidence type="ECO:0008006" key="4">
    <source>
        <dbReference type="Google" id="ProtNLM"/>
    </source>
</evidence>
<evidence type="ECO:0000313" key="3">
    <source>
        <dbReference type="Proteomes" id="UP000310200"/>
    </source>
</evidence>
<accession>A0A4S2KDM1</accession>
<feature type="region of interest" description="Disordered" evidence="1">
    <location>
        <begin position="227"/>
        <end position="254"/>
    </location>
</feature>
<dbReference type="EMBL" id="QBLH01002732">
    <property type="protein sequence ID" value="TGZ47415.1"/>
    <property type="molecule type" value="Genomic_DNA"/>
</dbReference>
<proteinExistence type="predicted"/>
<organism evidence="2 3">
    <name type="scientific">Temnothorax longispinosus</name>
    <dbReference type="NCBI Taxonomy" id="300112"/>
    <lineage>
        <taxon>Eukaryota</taxon>
        <taxon>Metazoa</taxon>
        <taxon>Ecdysozoa</taxon>
        <taxon>Arthropoda</taxon>
        <taxon>Hexapoda</taxon>
        <taxon>Insecta</taxon>
        <taxon>Pterygota</taxon>
        <taxon>Neoptera</taxon>
        <taxon>Endopterygota</taxon>
        <taxon>Hymenoptera</taxon>
        <taxon>Apocrita</taxon>
        <taxon>Aculeata</taxon>
        <taxon>Formicoidea</taxon>
        <taxon>Formicidae</taxon>
        <taxon>Myrmicinae</taxon>
        <taxon>Temnothorax</taxon>
    </lineage>
</organism>
<comment type="caution">
    <text evidence="2">The sequence shown here is derived from an EMBL/GenBank/DDBJ whole genome shotgun (WGS) entry which is preliminary data.</text>
</comment>
<reference evidence="2 3" key="1">
    <citation type="journal article" date="2019" name="Philos. Trans. R. Soc. Lond., B, Biol. Sci.">
        <title>Ant behaviour and brain gene expression of defending hosts depend on the ecological success of the intruding social parasite.</title>
        <authorList>
            <person name="Kaur R."/>
            <person name="Stoldt M."/>
            <person name="Jongepier E."/>
            <person name="Feldmeyer B."/>
            <person name="Menzel F."/>
            <person name="Bornberg-Bauer E."/>
            <person name="Foitzik S."/>
        </authorList>
    </citation>
    <scope>NUCLEOTIDE SEQUENCE [LARGE SCALE GENOMIC DNA]</scope>
    <source>
        <tissue evidence="2">Whole body</tissue>
    </source>
</reference>
<dbReference type="STRING" id="300112.A0A4S2KDM1"/>
<dbReference type="Proteomes" id="UP000310200">
    <property type="component" value="Unassembled WGS sequence"/>
</dbReference>
<protein>
    <recommendedName>
        <fullName evidence="4">DRBM domain-containing protein</fullName>
    </recommendedName>
</protein>
<keyword evidence="3" id="KW-1185">Reference proteome</keyword>
<gene>
    <name evidence="2" type="ORF">DBV15_00223</name>
</gene>
<evidence type="ECO:0000313" key="2">
    <source>
        <dbReference type="EMBL" id="TGZ47415.1"/>
    </source>
</evidence>
<name>A0A4S2KDM1_9HYME</name>
<feature type="compositionally biased region" description="Basic and acidic residues" evidence="1">
    <location>
        <begin position="234"/>
        <end position="245"/>
    </location>
</feature>